<sequence>MPGPPSPSKTLLLFGLLFGLLTVLPGCSTLRTSPAADAAEKWNVVKTARQLVGIPYRYGGSTPKSGFDCSGLVYYSYRQAGLNISRTSKEQYHQAQPVSRRHLQPGDLIFFRSNYGGFVSHVGIYLGKGEFIHAPSRGKKVSISHLDAPYWKRHYYSAGRIH</sequence>
<protein>
    <recommendedName>
        <fullName evidence="5">NlpC/P60 domain-containing protein</fullName>
    </recommendedName>
</protein>
<dbReference type="EMBL" id="UOFZ01000052">
    <property type="protein sequence ID" value="VAX12586.1"/>
    <property type="molecule type" value="Genomic_DNA"/>
</dbReference>
<evidence type="ECO:0000313" key="6">
    <source>
        <dbReference type="EMBL" id="VAX12586.1"/>
    </source>
</evidence>
<dbReference type="GO" id="GO:0008234">
    <property type="term" value="F:cysteine-type peptidase activity"/>
    <property type="evidence" value="ECO:0007669"/>
    <property type="project" value="UniProtKB-KW"/>
</dbReference>
<evidence type="ECO:0000259" key="5">
    <source>
        <dbReference type="PROSITE" id="PS51935"/>
    </source>
</evidence>
<evidence type="ECO:0000256" key="2">
    <source>
        <dbReference type="ARBA" id="ARBA00022670"/>
    </source>
</evidence>
<dbReference type="SUPFAM" id="SSF54001">
    <property type="entry name" value="Cysteine proteinases"/>
    <property type="match status" value="1"/>
</dbReference>
<evidence type="ECO:0000256" key="3">
    <source>
        <dbReference type="ARBA" id="ARBA00022801"/>
    </source>
</evidence>
<keyword evidence="3" id="KW-0378">Hydrolase</keyword>
<keyword evidence="2" id="KW-0645">Protease</keyword>
<dbReference type="AlphaFoldDB" id="A0A3B1B2T3"/>
<accession>A0A3B1B2T3</accession>
<organism evidence="6">
    <name type="scientific">hydrothermal vent metagenome</name>
    <dbReference type="NCBI Taxonomy" id="652676"/>
    <lineage>
        <taxon>unclassified sequences</taxon>
        <taxon>metagenomes</taxon>
        <taxon>ecological metagenomes</taxon>
    </lineage>
</organism>
<proteinExistence type="inferred from homology"/>
<evidence type="ECO:0000256" key="4">
    <source>
        <dbReference type="ARBA" id="ARBA00022807"/>
    </source>
</evidence>
<comment type="similarity">
    <text evidence="1">Belongs to the peptidase C40 family.</text>
</comment>
<dbReference type="PANTHER" id="PTHR47053">
    <property type="entry name" value="MUREIN DD-ENDOPEPTIDASE MEPH-RELATED"/>
    <property type="match status" value="1"/>
</dbReference>
<dbReference type="Gene3D" id="3.90.1720.10">
    <property type="entry name" value="endopeptidase domain like (from Nostoc punctiforme)"/>
    <property type="match status" value="1"/>
</dbReference>
<feature type="domain" description="NlpC/P60" evidence="5">
    <location>
        <begin position="38"/>
        <end position="162"/>
    </location>
</feature>
<dbReference type="InterPro" id="IPR000064">
    <property type="entry name" value="NLP_P60_dom"/>
</dbReference>
<dbReference type="InterPro" id="IPR038765">
    <property type="entry name" value="Papain-like_cys_pep_sf"/>
</dbReference>
<dbReference type="GO" id="GO:0006508">
    <property type="term" value="P:proteolysis"/>
    <property type="evidence" value="ECO:0007669"/>
    <property type="project" value="UniProtKB-KW"/>
</dbReference>
<dbReference type="PANTHER" id="PTHR47053:SF1">
    <property type="entry name" value="MUREIN DD-ENDOPEPTIDASE MEPH-RELATED"/>
    <property type="match status" value="1"/>
</dbReference>
<dbReference type="PROSITE" id="PS51935">
    <property type="entry name" value="NLPC_P60"/>
    <property type="match status" value="1"/>
</dbReference>
<keyword evidence="4" id="KW-0788">Thiol protease</keyword>
<dbReference type="Pfam" id="PF00877">
    <property type="entry name" value="NLPC_P60"/>
    <property type="match status" value="1"/>
</dbReference>
<dbReference type="InterPro" id="IPR051202">
    <property type="entry name" value="Peptidase_C40"/>
</dbReference>
<reference evidence="6" key="1">
    <citation type="submission" date="2018-06" db="EMBL/GenBank/DDBJ databases">
        <authorList>
            <person name="Zhirakovskaya E."/>
        </authorList>
    </citation>
    <scope>NUCLEOTIDE SEQUENCE</scope>
</reference>
<evidence type="ECO:0000256" key="1">
    <source>
        <dbReference type="ARBA" id="ARBA00007074"/>
    </source>
</evidence>
<gene>
    <name evidence="6" type="ORF">MNBD_GAMMA24-1027</name>
</gene>
<name>A0A3B1B2T3_9ZZZZ</name>